<gene>
    <name evidence="8" type="ORF">K437DRAFT_562</name>
</gene>
<reference evidence="8 9" key="1">
    <citation type="submission" date="2014-05" db="EMBL/GenBank/DDBJ databases">
        <title>Draft genome sequence of a rare smut relative, Tilletiaria anomala UBC 951.</title>
        <authorList>
            <consortium name="DOE Joint Genome Institute"/>
            <person name="Toome M."/>
            <person name="Kuo A."/>
            <person name="Henrissat B."/>
            <person name="Lipzen A."/>
            <person name="Tritt A."/>
            <person name="Yoshinaga Y."/>
            <person name="Zane M."/>
            <person name="Barry K."/>
            <person name="Grigoriev I.V."/>
            <person name="Spatafora J.W."/>
            <person name="Aimea M.C."/>
        </authorList>
    </citation>
    <scope>NUCLEOTIDE SEQUENCE [LARGE SCALE GENOMIC DNA]</scope>
    <source>
        <strain evidence="8 9">UBC 951</strain>
    </source>
</reference>
<feature type="region of interest" description="Disordered" evidence="6">
    <location>
        <begin position="1"/>
        <end position="22"/>
    </location>
</feature>
<dbReference type="PANTHER" id="PTHR46035">
    <property type="entry name" value="TETRATRICOPEPTIDE REPEAT PROTEIN 4"/>
    <property type="match status" value="1"/>
</dbReference>
<dbReference type="HOGENOM" id="CLU_040446_1_0_1"/>
<feature type="compositionally biased region" description="Low complexity" evidence="6">
    <location>
        <begin position="182"/>
        <end position="200"/>
    </location>
</feature>
<comment type="similarity">
    <text evidence="3">Belongs to the TTC4 family.</text>
</comment>
<evidence type="ECO:0000256" key="4">
    <source>
        <dbReference type="PROSITE-ProRule" id="PRU00339"/>
    </source>
</evidence>
<dbReference type="InParanoid" id="A0A066WR84"/>
<keyword evidence="2 4" id="KW-0802">TPR repeat</keyword>
<dbReference type="InterPro" id="IPR011990">
    <property type="entry name" value="TPR-like_helical_dom_sf"/>
</dbReference>
<dbReference type="GO" id="GO:0030544">
    <property type="term" value="F:Hsp70 protein binding"/>
    <property type="evidence" value="ECO:0007669"/>
    <property type="project" value="TreeGrafter"/>
</dbReference>
<dbReference type="STRING" id="1037660.A0A066WR84"/>
<dbReference type="Pfam" id="PF18972">
    <property type="entry name" value="Wheel"/>
    <property type="match status" value="1"/>
</dbReference>
<evidence type="ECO:0000256" key="1">
    <source>
        <dbReference type="ARBA" id="ARBA00022737"/>
    </source>
</evidence>
<dbReference type="GO" id="GO:0006457">
    <property type="term" value="P:protein folding"/>
    <property type="evidence" value="ECO:0007669"/>
    <property type="project" value="TreeGrafter"/>
</dbReference>
<dbReference type="GO" id="GO:0005829">
    <property type="term" value="C:cytosol"/>
    <property type="evidence" value="ECO:0007669"/>
    <property type="project" value="TreeGrafter"/>
</dbReference>
<feature type="coiled-coil region" evidence="5">
    <location>
        <begin position="114"/>
        <end position="149"/>
    </location>
</feature>
<dbReference type="InterPro" id="IPR044059">
    <property type="entry name" value="Csn1/TTC4_wheel"/>
</dbReference>
<dbReference type="Proteomes" id="UP000027361">
    <property type="component" value="Unassembled WGS sequence"/>
</dbReference>
<organism evidence="8 9">
    <name type="scientific">Tilletiaria anomala (strain ATCC 24038 / CBS 436.72 / UBC 951)</name>
    <dbReference type="NCBI Taxonomy" id="1037660"/>
    <lineage>
        <taxon>Eukaryota</taxon>
        <taxon>Fungi</taxon>
        <taxon>Dikarya</taxon>
        <taxon>Basidiomycota</taxon>
        <taxon>Ustilaginomycotina</taxon>
        <taxon>Exobasidiomycetes</taxon>
        <taxon>Georgefischeriales</taxon>
        <taxon>Tilletiariaceae</taxon>
        <taxon>Tilletiaria</taxon>
    </lineage>
</organism>
<dbReference type="SUPFAM" id="SSF48452">
    <property type="entry name" value="TPR-like"/>
    <property type="match status" value="1"/>
</dbReference>
<comment type="caution">
    <text evidence="8">The sequence shown here is derived from an EMBL/GenBank/DDBJ whole genome shotgun (WGS) entry which is preliminary data.</text>
</comment>
<evidence type="ECO:0000256" key="2">
    <source>
        <dbReference type="ARBA" id="ARBA00022803"/>
    </source>
</evidence>
<dbReference type="SMART" id="SM00028">
    <property type="entry name" value="TPR"/>
    <property type="match status" value="1"/>
</dbReference>
<dbReference type="InterPro" id="IPR019734">
    <property type="entry name" value="TPR_rpt"/>
</dbReference>
<dbReference type="PROSITE" id="PS50005">
    <property type="entry name" value="TPR"/>
    <property type="match status" value="1"/>
</dbReference>
<dbReference type="Gene3D" id="1.25.40.10">
    <property type="entry name" value="Tetratricopeptide repeat domain"/>
    <property type="match status" value="1"/>
</dbReference>
<evidence type="ECO:0000313" key="9">
    <source>
        <dbReference type="Proteomes" id="UP000027361"/>
    </source>
</evidence>
<evidence type="ECO:0000313" key="8">
    <source>
        <dbReference type="EMBL" id="KDN53514.1"/>
    </source>
</evidence>
<sequence>MGRLMKLPKTSRRKATTTSREKGTVRQCLSTLKRSMSARRTRNYSKAVISIAPLATWRSVQNYGQTLRDTSQALALNPTSEKAFYRAARALLATDKVAEALDCCDHALRANPENKDVKELREKVTKRKNEVERIQAERKERERRKLETDKALNQAFLARGLWIETSSRPPDNPARPHFDPDSLSSSSSPSIPLSGPLASSWKAPDAIRTQLIFPVFLLYPQYAQSDLIPEYPEDTPIGLYLDEMFPGPAGSSTQPTARQPWDERGEYVSAKLQVYATTRQKRLLKIGRKLSLREIIDQGAKDPEKGADRDGVMLKDGLVSLIVLPKGSDAEKTWIAKFKQERGGGR</sequence>
<dbReference type="Pfam" id="PF14559">
    <property type="entry name" value="TPR_19"/>
    <property type="match status" value="1"/>
</dbReference>
<dbReference type="OrthoDB" id="1724687at2759"/>
<dbReference type="AlphaFoldDB" id="A0A066WR84"/>
<dbReference type="GO" id="GO:0005634">
    <property type="term" value="C:nucleus"/>
    <property type="evidence" value="ECO:0007669"/>
    <property type="project" value="TreeGrafter"/>
</dbReference>
<dbReference type="EMBL" id="JMSN01000001">
    <property type="protein sequence ID" value="KDN53514.1"/>
    <property type="molecule type" value="Genomic_DNA"/>
</dbReference>
<feature type="domain" description="Cns1/TTC4 wheel" evidence="7">
    <location>
        <begin position="204"/>
        <end position="338"/>
    </location>
</feature>
<keyword evidence="5" id="KW-0175">Coiled coil</keyword>
<dbReference type="FunCoup" id="A0A066WR84">
    <property type="interactions" value="666"/>
</dbReference>
<evidence type="ECO:0000256" key="5">
    <source>
        <dbReference type="SAM" id="Coils"/>
    </source>
</evidence>
<dbReference type="RefSeq" id="XP_013246336.1">
    <property type="nucleotide sequence ID" value="XM_013390882.1"/>
</dbReference>
<dbReference type="GO" id="GO:0051879">
    <property type="term" value="F:Hsp90 protein binding"/>
    <property type="evidence" value="ECO:0007669"/>
    <property type="project" value="InterPro"/>
</dbReference>
<evidence type="ECO:0000256" key="6">
    <source>
        <dbReference type="SAM" id="MobiDB-lite"/>
    </source>
</evidence>
<evidence type="ECO:0000259" key="7">
    <source>
        <dbReference type="Pfam" id="PF18972"/>
    </source>
</evidence>
<evidence type="ECO:0000256" key="3">
    <source>
        <dbReference type="ARBA" id="ARBA00023602"/>
    </source>
</evidence>
<dbReference type="OMA" id="AKHEYSP"/>
<keyword evidence="9" id="KW-1185">Reference proteome</keyword>
<dbReference type="GeneID" id="25267614"/>
<feature type="region of interest" description="Disordered" evidence="6">
    <location>
        <begin position="163"/>
        <end position="200"/>
    </location>
</feature>
<proteinExistence type="inferred from homology"/>
<accession>A0A066WR84</accession>
<dbReference type="PANTHER" id="PTHR46035:SF1">
    <property type="entry name" value="TETRATRICOPEPTIDE REPEAT PROTEIN 4"/>
    <property type="match status" value="1"/>
</dbReference>
<feature type="repeat" description="TPR" evidence="4">
    <location>
        <begin position="81"/>
        <end position="114"/>
    </location>
</feature>
<keyword evidence="1" id="KW-0677">Repeat</keyword>
<name>A0A066WR84_TILAU</name>
<dbReference type="CDD" id="cd21377">
    <property type="entry name" value="CTWD_Cns1-like"/>
    <property type="match status" value="1"/>
</dbReference>
<protein>
    <recommendedName>
        <fullName evidence="7">Cns1/TTC4 wheel domain-containing protein</fullName>
    </recommendedName>
</protein>